<proteinExistence type="predicted"/>
<sequence length="131" mass="13154">MDESHVQGIESSESSEENATKASGGFARTIKLVLAVGVLGFAGGWTYANSGSTVEYYSALLSGESYGPTCSASYSSGGCCESSAMTASAESGCCPASSGGCCSEQTNEVIARAPIEAPRPVASVASEEVTL</sequence>
<dbReference type="Proteomes" id="UP000317318">
    <property type="component" value="Chromosome"/>
</dbReference>
<name>A0A517QW44_9PLAN</name>
<gene>
    <name evidence="2" type="ORF">Pan189_01430</name>
</gene>
<dbReference type="EMBL" id="CP036268">
    <property type="protein sequence ID" value="QDT35790.1"/>
    <property type="molecule type" value="Genomic_DNA"/>
</dbReference>
<evidence type="ECO:0000313" key="3">
    <source>
        <dbReference type="Proteomes" id="UP000317318"/>
    </source>
</evidence>
<feature type="region of interest" description="Disordered" evidence="1">
    <location>
        <begin position="1"/>
        <end position="20"/>
    </location>
</feature>
<reference evidence="2 3" key="1">
    <citation type="submission" date="2019-02" db="EMBL/GenBank/DDBJ databases">
        <title>Deep-cultivation of Planctomycetes and their phenomic and genomic characterization uncovers novel biology.</title>
        <authorList>
            <person name="Wiegand S."/>
            <person name="Jogler M."/>
            <person name="Boedeker C."/>
            <person name="Pinto D."/>
            <person name="Vollmers J."/>
            <person name="Rivas-Marin E."/>
            <person name="Kohn T."/>
            <person name="Peeters S.H."/>
            <person name="Heuer A."/>
            <person name="Rast P."/>
            <person name="Oberbeckmann S."/>
            <person name="Bunk B."/>
            <person name="Jeske O."/>
            <person name="Meyerdierks A."/>
            <person name="Storesund J.E."/>
            <person name="Kallscheuer N."/>
            <person name="Luecker S."/>
            <person name="Lage O.M."/>
            <person name="Pohl T."/>
            <person name="Merkel B.J."/>
            <person name="Hornburger P."/>
            <person name="Mueller R.-W."/>
            <person name="Bruemmer F."/>
            <person name="Labrenz M."/>
            <person name="Spormann A.M."/>
            <person name="Op den Camp H."/>
            <person name="Overmann J."/>
            <person name="Amann R."/>
            <person name="Jetten M.S.M."/>
            <person name="Mascher T."/>
            <person name="Medema M.H."/>
            <person name="Devos D.P."/>
            <person name="Kaster A.-K."/>
            <person name="Ovreas L."/>
            <person name="Rohde M."/>
            <person name="Galperin M.Y."/>
            <person name="Jogler C."/>
        </authorList>
    </citation>
    <scope>NUCLEOTIDE SEQUENCE [LARGE SCALE GENOMIC DNA]</scope>
    <source>
        <strain evidence="2 3">Pan189</strain>
    </source>
</reference>
<evidence type="ECO:0000313" key="2">
    <source>
        <dbReference type="EMBL" id="QDT35790.1"/>
    </source>
</evidence>
<dbReference type="AlphaFoldDB" id="A0A517QW44"/>
<dbReference type="RefSeq" id="WP_145362058.1">
    <property type="nucleotide sequence ID" value="NZ_CP036268.1"/>
</dbReference>
<accession>A0A517QW44</accession>
<evidence type="ECO:0000256" key="1">
    <source>
        <dbReference type="SAM" id="MobiDB-lite"/>
    </source>
</evidence>
<keyword evidence="3" id="KW-1185">Reference proteome</keyword>
<protein>
    <submittedName>
        <fullName evidence="2">Uncharacterized protein</fullName>
    </submittedName>
</protein>
<organism evidence="2 3">
    <name type="scientific">Stratiformator vulcanicus</name>
    <dbReference type="NCBI Taxonomy" id="2527980"/>
    <lineage>
        <taxon>Bacteria</taxon>
        <taxon>Pseudomonadati</taxon>
        <taxon>Planctomycetota</taxon>
        <taxon>Planctomycetia</taxon>
        <taxon>Planctomycetales</taxon>
        <taxon>Planctomycetaceae</taxon>
        <taxon>Stratiformator</taxon>
    </lineage>
</organism>
<dbReference type="KEGG" id="svp:Pan189_01430"/>